<dbReference type="EMBL" id="VZZK01000010">
    <property type="protein sequence ID" value="KAB1079145.1"/>
    <property type="molecule type" value="Genomic_DNA"/>
</dbReference>
<gene>
    <name evidence="2" type="ORF">F6X53_12310</name>
</gene>
<name>A0A6L3T239_9HYPH</name>
<reference evidence="2 3" key="1">
    <citation type="submission" date="2019-09" db="EMBL/GenBank/DDBJ databases">
        <title>YIM 48816 draft genome.</title>
        <authorList>
            <person name="Jiang L."/>
        </authorList>
    </citation>
    <scope>NUCLEOTIDE SEQUENCE [LARGE SCALE GENOMIC DNA]</scope>
    <source>
        <strain evidence="2 3">YIM 48816</strain>
    </source>
</reference>
<evidence type="ECO:0000313" key="2">
    <source>
        <dbReference type="EMBL" id="KAB1079145.1"/>
    </source>
</evidence>
<keyword evidence="1" id="KW-0732">Signal</keyword>
<evidence type="ECO:0008006" key="4">
    <source>
        <dbReference type="Google" id="ProtNLM"/>
    </source>
</evidence>
<protein>
    <recommendedName>
        <fullName evidence="4">DUF1311 domain-containing protein</fullName>
    </recommendedName>
</protein>
<feature type="signal peptide" evidence="1">
    <location>
        <begin position="1"/>
        <end position="27"/>
    </location>
</feature>
<dbReference type="OrthoDB" id="7999158at2"/>
<feature type="chain" id="PRO_5026800398" description="DUF1311 domain-containing protein" evidence="1">
    <location>
        <begin position="28"/>
        <end position="109"/>
    </location>
</feature>
<sequence length="109" mass="11511">MTIRPLALAGLVLAGTLPGLVPLPAAAGVAELHGTWRGCLHRSFGLQASLSGRMIAADAALRQCREAEEAYLAALSTSPLLDAEDVGRVRPALLMRAKDWLLGRRTSPI</sequence>
<evidence type="ECO:0000313" key="3">
    <source>
        <dbReference type="Proteomes" id="UP000474159"/>
    </source>
</evidence>
<dbReference type="AlphaFoldDB" id="A0A6L3T239"/>
<proteinExistence type="predicted"/>
<accession>A0A6L3T239</accession>
<keyword evidence="3" id="KW-1185">Reference proteome</keyword>
<comment type="caution">
    <text evidence="2">The sequence shown here is derived from an EMBL/GenBank/DDBJ whole genome shotgun (WGS) entry which is preliminary data.</text>
</comment>
<dbReference type="RefSeq" id="WP_151000309.1">
    <property type="nucleotide sequence ID" value="NZ_BPQY01000083.1"/>
</dbReference>
<evidence type="ECO:0000256" key="1">
    <source>
        <dbReference type="SAM" id="SignalP"/>
    </source>
</evidence>
<dbReference type="Proteomes" id="UP000474159">
    <property type="component" value="Unassembled WGS sequence"/>
</dbReference>
<organism evidence="2 3">
    <name type="scientific">Methylobacterium soli</name>
    <dbReference type="NCBI Taxonomy" id="553447"/>
    <lineage>
        <taxon>Bacteria</taxon>
        <taxon>Pseudomonadati</taxon>
        <taxon>Pseudomonadota</taxon>
        <taxon>Alphaproteobacteria</taxon>
        <taxon>Hyphomicrobiales</taxon>
        <taxon>Methylobacteriaceae</taxon>
        <taxon>Methylobacterium</taxon>
    </lineage>
</organism>